<gene>
    <name evidence="1" type="ORF">KEM10_13545</name>
</gene>
<dbReference type="InterPro" id="IPR026341">
    <property type="entry name" value="T9SS_type_B"/>
</dbReference>
<organism evidence="1 2">
    <name type="scientific">Carboxylicivirga linearis</name>
    <dbReference type="NCBI Taxonomy" id="1628157"/>
    <lineage>
        <taxon>Bacteria</taxon>
        <taxon>Pseudomonadati</taxon>
        <taxon>Bacteroidota</taxon>
        <taxon>Bacteroidia</taxon>
        <taxon>Marinilabiliales</taxon>
        <taxon>Marinilabiliaceae</taxon>
        <taxon>Carboxylicivirga</taxon>
    </lineage>
</organism>
<dbReference type="Proteomes" id="UP000708576">
    <property type="component" value="Unassembled WGS sequence"/>
</dbReference>
<keyword evidence="2" id="KW-1185">Reference proteome</keyword>
<dbReference type="Pfam" id="PF17963">
    <property type="entry name" value="Big_9"/>
    <property type="match status" value="2"/>
</dbReference>
<dbReference type="NCBIfam" id="TIGR04131">
    <property type="entry name" value="Bac_Flav_CTERM"/>
    <property type="match status" value="1"/>
</dbReference>
<dbReference type="EMBL" id="JAGUCO010000009">
    <property type="protein sequence ID" value="MBS2099312.1"/>
    <property type="molecule type" value="Genomic_DNA"/>
</dbReference>
<protein>
    <submittedName>
        <fullName evidence="1">Gliding motility-associated C-terminal domain-containing protein</fullName>
    </submittedName>
</protein>
<accession>A0ABS5JWM8</accession>
<evidence type="ECO:0000313" key="1">
    <source>
        <dbReference type="EMBL" id="MBS2099312.1"/>
    </source>
</evidence>
<dbReference type="RefSeq" id="WP_212216552.1">
    <property type="nucleotide sequence ID" value="NZ_JAGUCO010000009.1"/>
</dbReference>
<sequence>MIGRNKIFLSVSIILFLGNSIFGQSVVNQGAGASEEIESMFNSVIAYNDFAVVKESETVRINVLNNDIGLNDGVSALTIETQPINGSVQVNEDNTIQYTPEPGFWGTDQFTYKVCNLVGDCDEARVDVQIDDVDYTPVAVNDTVVLIHGSDQVIRILDNDTIKGDFPYVVNIVQGFNHGDAHLDDDNVLIPSFPRNFGGADSLQYSICDVDNDCDNAWVFVDVQFDGKTDFFIPNGFSPNNDGYNDTFYIPDFKSFTNIKVTIFNEWGQIVYSNSNYQNNWDGVANSGALNGKPVQSGTYYYQFTIPGITQSITGSIYLSR</sequence>
<dbReference type="Gene3D" id="2.60.40.3440">
    <property type="match status" value="1"/>
</dbReference>
<comment type="caution">
    <text evidence="1">The sequence shown here is derived from an EMBL/GenBank/DDBJ whole genome shotgun (WGS) entry which is preliminary data.</text>
</comment>
<evidence type="ECO:0000313" key="2">
    <source>
        <dbReference type="Proteomes" id="UP000708576"/>
    </source>
</evidence>
<reference evidence="1 2" key="1">
    <citation type="journal article" date="2015" name="Int. J. Syst. Evol. Microbiol.">
        <title>Carboxylicivirga linearis sp. nov., isolated from a sea cucumber culture pond.</title>
        <authorList>
            <person name="Wang F.Q."/>
            <person name="Zhou Y.X."/>
            <person name="Lin X.Z."/>
            <person name="Chen G.J."/>
            <person name="Du Z.J."/>
        </authorList>
    </citation>
    <scope>NUCLEOTIDE SEQUENCE [LARGE SCALE GENOMIC DNA]</scope>
    <source>
        <strain evidence="1 2">FB218</strain>
    </source>
</reference>
<dbReference type="Pfam" id="PF13585">
    <property type="entry name" value="CHU_C"/>
    <property type="match status" value="1"/>
</dbReference>
<proteinExistence type="predicted"/>
<name>A0ABS5JWM8_9BACT</name>